<accession>A0A6M0T263</accession>
<dbReference type="InterPro" id="IPR029063">
    <property type="entry name" value="SAM-dependent_MTases_sf"/>
</dbReference>
<evidence type="ECO:0000256" key="7">
    <source>
        <dbReference type="RuleBase" id="RU000417"/>
    </source>
</evidence>
<keyword evidence="2 5" id="KW-0808">Transferase</keyword>
<sequence>MKRLNTIDLFAGCGGLMDGFEQSGHYKTVAAVEWESAQCNNLKKRLLEKWKYLNADKRVLRFDIQRTDELINGWDDDKYGKAQGLDKLVEEVGEIDLIIGGPPCQAYSIAGRVRDEHGMKNDYRNYLFESYLRVVKKYKPKAFVFENVPGILSAHPGDRPIIEEIKERFHEAGYLVLPDLKNAIIDFTDYGVPQNRKRIIILGLSEAEYSVNCQLMLEEFYTKILPSYKVDKKSTSYDAIGDLPKLYPMKDEVKYQGKKLSHSLPEPFIENHIPRWHSKRDIDIFRELEKDIETGVNKYSSTEALKKLYTKKTGRQSNVHKYHVIKWDRPSNLIPAHLYKDGLRHIHPDSEQARTLTVREAARLQTFDDDYVFIGSQADQYKMIGNAVPPLFAKCLANAIYDLLNIYKK</sequence>
<dbReference type="Proteomes" id="UP000473089">
    <property type="component" value="Unassembled WGS sequence"/>
</dbReference>
<comment type="caution">
    <text evidence="8">The sequence shown here is derived from an EMBL/GenBank/DDBJ whole genome shotgun (WGS) entry which is preliminary data.</text>
</comment>
<dbReference type="NCBIfam" id="TIGR00675">
    <property type="entry name" value="dcm"/>
    <property type="match status" value="1"/>
</dbReference>
<gene>
    <name evidence="8" type="ORF">EXM42_14840</name>
</gene>
<dbReference type="PRINTS" id="PR00105">
    <property type="entry name" value="C5METTRFRASE"/>
</dbReference>
<evidence type="ECO:0000256" key="3">
    <source>
        <dbReference type="ARBA" id="ARBA00022691"/>
    </source>
</evidence>
<evidence type="ECO:0000256" key="2">
    <source>
        <dbReference type="ARBA" id="ARBA00022679"/>
    </source>
</evidence>
<dbReference type="InterPro" id="IPR001525">
    <property type="entry name" value="C5_MeTfrase"/>
</dbReference>
<evidence type="ECO:0000313" key="9">
    <source>
        <dbReference type="Proteomes" id="UP000473089"/>
    </source>
</evidence>
<dbReference type="GO" id="GO:0003886">
    <property type="term" value="F:DNA (cytosine-5-)-methyltransferase activity"/>
    <property type="evidence" value="ECO:0007669"/>
    <property type="project" value="UniProtKB-EC"/>
</dbReference>
<dbReference type="EMBL" id="SGJP01000036">
    <property type="protein sequence ID" value="NFA61614.1"/>
    <property type="molecule type" value="Genomic_DNA"/>
</dbReference>
<dbReference type="SUPFAM" id="SSF53335">
    <property type="entry name" value="S-adenosyl-L-methionine-dependent methyltransferases"/>
    <property type="match status" value="1"/>
</dbReference>
<keyword evidence="1 5" id="KW-0489">Methyltransferase</keyword>
<reference evidence="8 9" key="1">
    <citation type="submission" date="2019-02" db="EMBL/GenBank/DDBJ databases">
        <title>Genome sequencing of Clostridium botulinum clinical isolates.</title>
        <authorList>
            <person name="Brunt J."/>
            <person name="Van Vliet A.H.M."/>
            <person name="Stringer S.C."/>
            <person name="Grant K.A."/>
            <person name="Carter A.C."/>
            <person name="Peck M.W."/>
        </authorList>
    </citation>
    <scope>NUCLEOTIDE SEQUENCE [LARGE SCALE GENOMIC DNA]</scope>
    <source>
        <strain evidence="8 9">R1125/03</strain>
    </source>
</reference>
<organism evidence="8 9">
    <name type="scientific">Clostridium botulinum</name>
    <dbReference type="NCBI Taxonomy" id="1491"/>
    <lineage>
        <taxon>Bacteria</taxon>
        <taxon>Bacillati</taxon>
        <taxon>Bacillota</taxon>
        <taxon>Clostridia</taxon>
        <taxon>Eubacteriales</taxon>
        <taxon>Clostridiaceae</taxon>
        <taxon>Clostridium</taxon>
    </lineage>
</organism>
<dbReference type="PROSITE" id="PS51679">
    <property type="entry name" value="SAM_MT_C5"/>
    <property type="match status" value="1"/>
</dbReference>
<comment type="catalytic activity">
    <reaction evidence="7">
        <text>a 2'-deoxycytidine in DNA + S-adenosyl-L-methionine = a 5-methyl-2'-deoxycytidine in DNA + S-adenosyl-L-homocysteine + H(+)</text>
        <dbReference type="Rhea" id="RHEA:13681"/>
        <dbReference type="Rhea" id="RHEA-COMP:11369"/>
        <dbReference type="Rhea" id="RHEA-COMP:11370"/>
        <dbReference type="ChEBI" id="CHEBI:15378"/>
        <dbReference type="ChEBI" id="CHEBI:57856"/>
        <dbReference type="ChEBI" id="CHEBI:59789"/>
        <dbReference type="ChEBI" id="CHEBI:85452"/>
        <dbReference type="ChEBI" id="CHEBI:85454"/>
        <dbReference type="EC" id="2.1.1.37"/>
    </reaction>
</comment>
<dbReference type="EC" id="2.1.1.37" evidence="7"/>
<proteinExistence type="inferred from homology"/>
<keyword evidence="4" id="KW-0680">Restriction system</keyword>
<protein>
    <recommendedName>
        <fullName evidence="7">Cytosine-specific methyltransferase</fullName>
        <ecNumber evidence="7">2.1.1.37</ecNumber>
    </recommendedName>
</protein>
<name>A0A6M0T263_CLOBO</name>
<comment type="similarity">
    <text evidence="5 6">Belongs to the class I-like SAM-binding methyltransferase superfamily. C5-methyltransferase family.</text>
</comment>
<dbReference type="InterPro" id="IPR050390">
    <property type="entry name" value="C5-Methyltransferase"/>
</dbReference>
<evidence type="ECO:0000256" key="4">
    <source>
        <dbReference type="ARBA" id="ARBA00022747"/>
    </source>
</evidence>
<dbReference type="PANTHER" id="PTHR10629">
    <property type="entry name" value="CYTOSINE-SPECIFIC METHYLTRANSFERASE"/>
    <property type="match status" value="1"/>
</dbReference>
<dbReference type="AlphaFoldDB" id="A0A6M0T263"/>
<dbReference type="PANTHER" id="PTHR10629:SF52">
    <property type="entry name" value="DNA (CYTOSINE-5)-METHYLTRANSFERASE 1"/>
    <property type="match status" value="1"/>
</dbReference>
<dbReference type="InterPro" id="IPR018117">
    <property type="entry name" value="C5_DNA_meth_AS"/>
</dbReference>
<dbReference type="Gene3D" id="3.40.50.150">
    <property type="entry name" value="Vaccinia Virus protein VP39"/>
    <property type="match status" value="1"/>
</dbReference>
<evidence type="ECO:0000256" key="5">
    <source>
        <dbReference type="PROSITE-ProRule" id="PRU01016"/>
    </source>
</evidence>
<evidence type="ECO:0000256" key="1">
    <source>
        <dbReference type="ARBA" id="ARBA00022603"/>
    </source>
</evidence>
<evidence type="ECO:0000256" key="6">
    <source>
        <dbReference type="RuleBase" id="RU000416"/>
    </source>
</evidence>
<dbReference type="Gene3D" id="3.90.120.10">
    <property type="entry name" value="DNA Methylase, subunit A, domain 2"/>
    <property type="match status" value="1"/>
</dbReference>
<dbReference type="Pfam" id="PF00145">
    <property type="entry name" value="DNA_methylase"/>
    <property type="match status" value="1"/>
</dbReference>
<feature type="active site" evidence="5">
    <location>
        <position position="104"/>
    </location>
</feature>
<dbReference type="GO" id="GO:0032259">
    <property type="term" value="P:methylation"/>
    <property type="evidence" value="ECO:0007669"/>
    <property type="project" value="UniProtKB-KW"/>
</dbReference>
<keyword evidence="3 5" id="KW-0949">S-adenosyl-L-methionine</keyword>
<dbReference type="PROSITE" id="PS00094">
    <property type="entry name" value="C5_MTASE_1"/>
    <property type="match status" value="1"/>
</dbReference>
<evidence type="ECO:0000313" key="8">
    <source>
        <dbReference type="EMBL" id="NFA61614.1"/>
    </source>
</evidence>
<dbReference type="GO" id="GO:0009307">
    <property type="term" value="P:DNA restriction-modification system"/>
    <property type="evidence" value="ECO:0007669"/>
    <property type="project" value="UniProtKB-KW"/>
</dbReference>